<dbReference type="EMBL" id="AWOR01000067">
    <property type="protein sequence ID" value="KGH27042.1"/>
    <property type="molecule type" value="Genomic_DNA"/>
</dbReference>
<comment type="caution">
    <text evidence="1">The sequence shown here is derived from an EMBL/GenBank/DDBJ whole genome shotgun (WGS) entry which is preliminary data.</text>
</comment>
<evidence type="ECO:0000313" key="2">
    <source>
        <dbReference type="Proteomes" id="UP000029553"/>
    </source>
</evidence>
<dbReference type="Proteomes" id="UP000029553">
    <property type="component" value="Unassembled WGS sequence"/>
</dbReference>
<name>A0A096HDY7_COMTE</name>
<evidence type="ECO:0000313" key="1">
    <source>
        <dbReference type="EMBL" id="KGH27042.1"/>
    </source>
</evidence>
<accession>A0A096HDY7</accession>
<gene>
    <name evidence="1" type="ORF">P353_19835</name>
</gene>
<dbReference type="AlphaFoldDB" id="A0A096HDY7"/>
<organism evidence="1 2">
    <name type="scientific">Comamonas testosteroni</name>
    <name type="common">Pseudomonas testosteroni</name>
    <dbReference type="NCBI Taxonomy" id="285"/>
    <lineage>
        <taxon>Bacteria</taxon>
        <taxon>Pseudomonadati</taxon>
        <taxon>Pseudomonadota</taxon>
        <taxon>Betaproteobacteria</taxon>
        <taxon>Burkholderiales</taxon>
        <taxon>Comamonadaceae</taxon>
        <taxon>Comamonas</taxon>
    </lineage>
</organism>
<protein>
    <submittedName>
        <fullName evidence="1">Uncharacterized protein</fullName>
    </submittedName>
</protein>
<proteinExistence type="predicted"/>
<reference evidence="1 2" key="1">
    <citation type="submission" date="2013-09" db="EMBL/GenBank/DDBJ databases">
        <title>High correlation between genotypes and phenotypes of environmental bacteria Comamonas testosteroni strains.</title>
        <authorList>
            <person name="Liu L."/>
            <person name="Zhu W."/>
            <person name="Xia X."/>
            <person name="Xu B."/>
            <person name="Luo M."/>
            <person name="Wang G."/>
        </authorList>
    </citation>
    <scope>NUCLEOTIDE SEQUENCE [LARGE SCALE GENOMIC DNA]</scope>
    <source>
        <strain evidence="1 2">JL40</strain>
    </source>
</reference>
<sequence>MTTHHTDEKKPALGGLVEDAFWKEARALQLRADRGELNAALELYGLTLKFIKTRHNSDGAAEQDLRRGCNHAFGHHIRNKIGLLICTACLGVIDQ</sequence>